<gene>
    <name evidence="1" type="ORF">MtrDRAFT_AC140549g74v2</name>
</gene>
<proteinExistence type="predicted"/>
<name>A4PSD5_MEDTR</name>
<organism evidence="1">
    <name type="scientific">Medicago truncatula</name>
    <name type="common">Barrel medic</name>
    <name type="synonym">Medicago tribuloides</name>
    <dbReference type="NCBI Taxonomy" id="3880"/>
    <lineage>
        <taxon>Eukaryota</taxon>
        <taxon>Viridiplantae</taxon>
        <taxon>Streptophyta</taxon>
        <taxon>Embryophyta</taxon>
        <taxon>Tracheophyta</taxon>
        <taxon>Spermatophyta</taxon>
        <taxon>Magnoliopsida</taxon>
        <taxon>eudicotyledons</taxon>
        <taxon>Gunneridae</taxon>
        <taxon>Pentapetalae</taxon>
        <taxon>rosids</taxon>
        <taxon>fabids</taxon>
        <taxon>Fabales</taxon>
        <taxon>Fabaceae</taxon>
        <taxon>Papilionoideae</taxon>
        <taxon>50 kb inversion clade</taxon>
        <taxon>NPAAA clade</taxon>
        <taxon>Hologalegina</taxon>
        <taxon>IRL clade</taxon>
        <taxon>Trifolieae</taxon>
        <taxon>Medicago</taxon>
    </lineage>
</organism>
<reference evidence="1" key="1">
    <citation type="submission" date="2006-03" db="EMBL/GenBank/DDBJ databases">
        <authorList>
            <person name="Shaull S."/>
            <person name="Lin S."/>
            <person name="Dixon R."/>
            <person name="May G."/>
            <person name="Sumner L."/>
            <person name="Gonzales B."/>
            <person name="Cook D."/>
            <person name="Kim D."/>
            <person name="Roe B.A."/>
        </authorList>
    </citation>
    <scope>NUCLEOTIDE SEQUENCE</scope>
</reference>
<reference evidence="1" key="2">
    <citation type="submission" date="2007-04" db="EMBL/GenBank/DDBJ databases">
        <authorList>
            <consortium name="The International Medicago Genome Annotation Group"/>
        </authorList>
    </citation>
    <scope>NUCLEOTIDE SEQUENCE</scope>
</reference>
<dbReference type="AlphaFoldDB" id="A4PSD5"/>
<protein>
    <submittedName>
        <fullName evidence="1">Uncharacterized protein</fullName>
    </submittedName>
</protein>
<sequence>MAVRWKKDTTYLSSPSILIGEVSLSTRDLLPPLVLLCDLFQPTRFRYNNCCLTAIVSSQSTTVFFPQSLYS</sequence>
<evidence type="ECO:0000313" key="1">
    <source>
        <dbReference type="EMBL" id="ABO80458.1"/>
    </source>
</evidence>
<accession>A4PSD5</accession>
<dbReference type="EMBL" id="AC140549">
    <property type="protein sequence ID" value="ABO80458.1"/>
    <property type="molecule type" value="Genomic_DNA"/>
</dbReference>